<dbReference type="Proteomes" id="UP000239865">
    <property type="component" value="Unassembled WGS sequence"/>
</dbReference>
<gene>
    <name evidence="2" type="ORF">XmelCFBP4644_17395</name>
</gene>
<reference evidence="2 3" key="1">
    <citation type="submission" date="2016-08" db="EMBL/GenBank/DDBJ databases">
        <authorList>
            <person name="Seilhamer J.J."/>
        </authorList>
    </citation>
    <scope>NUCLEOTIDE SEQUENCE [LARGE SCALE GENOMIC DNA]</scope>
    <source>
        <strain evidence="2 3">CFBP4644</strain>
    </source>
</reference>
<protein>
    <recommendedName>
        <fullName evidence="4">DUF3325 domain-containing protein</fullName>
    </recommendedName>
</protein>
<keyword evidence="1" id="KW-0472">Membrane</keyword>
<evidence type="ECO:0000313" key="3">
    <source>
        <dbReference type="Proteomes" id="UP000239865"/>
    </source>
</evidence>
<dbReference type="OrthoDB" id="5988595at2"/>
<dbReference type="EMBL" id="MDEH01000013">
    <property type="protein sequence ID" value="PPU71012.1"/>
    <property type="molecule type" value="Genomic_DNA"/>
</dbReference>
<dbReference type="AlphaFoldDB" id="A0A2S7DB09"/>
<proteinExistence type="predicted"/>
<evidence type="ECO:0000256" key="1">
    <source>
        <dbReference type="SAM" id="Phobius"/>
    </source>
</evidence>
<feature type="transmembrane region" description="Helical" evidence="1">
    <location>
        <begin position="36"/>
        <end position="57"/>
    </location>
</feature>
<accession>A0A2S7DB09</accession>
<feature type="transmembrane region" description="Helical" evidence="1">
    <location>
        <begin position="6"/>
        <end position="24"/>
    </location>
</feature>
<evidence type="ECO:0008006" key="4">
    <source>
        <dbReference type="Google" id="ProtNLM"/>
    </source>
</evidence>
<sequence>MLLTWLYLLGAIAAATLFYLATAHQRLWRRATRAALPLRVAAGVSCALSLACGIAALGPWAGVFAALTALMLAAIVLPCVDVWWQGRVQRRQVPHVG</sequence>
<keyword evidence="1" id="KW-0812">Transmembrane</keyword>
<evidence type="ECO:0000313" key="2">
    <source>
        <dbReference type="EMBL" id="PPU71012.1"/>
    </source>
</evidence>
<organism evidence="2 3">
    <name type="scientific">Xanthomonas melonis</name>
    <dbReference type="NCBI Taxonomy" id="56456"/>
    <lineage>
        <taxon>Bacteria</taxon>
        <taxon>Pseudomonadati</taxon>
        <taxon>Pseudomonadota</taxon>
        <taxon>Gammaproteobacteria</taxon>
        <taxon>Lysobacterales</taxon>
        <taxon>Lysobacteraceae</taxon>
        <taxon>Xanthomonas</taxon>
    </lineage>
</organism>
<name>A0A2S7DB09_9XANT</name>
<keyword evidence="1" id="KW-1133">Transmembrane helix</keyword>
<dbReference type="RefSeq" id="WP_104588480.1">
    <property type="nucleotide sequence ID" value="NZ_JAJGQH010000018.1"/>
</dbReference>
<feature type="transmembrane region" description="Helical" evidence="1">
    <location>
        <begin position="63"/>
        <end position="84"/>
    </location>
</feature>
<comment type="caution">
    <text evidence="2">The sequence shown here is derived from an EMBL/GenBank/DDBJ whole genome shotgun (WGS) entry which is preliminary data.</text>
</comment>